<proteinExistence type="predicted"/>
<dbReference type="SUPFAM" id="SSF56672">
    <property type="entry name" value="DNA/RNA polymerases"/>
    <property type="match status" value="1"/>
</dbReference>
<dbReference type="Proteomes" id="UP000325315">
    <property type="component" value="Unassembled WGS sequence"/>
</dbReference>
<evidence type="ECO:0000313" key="1">
    <source>
        <dbReference type="EMBL" id="KAA3474169.1"/>
    </source>
</evidence>
<dbReference type="OrthoDB" id="111931at2759"/>
<dbReference type="InterPro" id="IPR053134">
    <property type="entry name" value="RNA-dir_DNA_polymerase"/>
</dbReference>
<dbReference type="PANTHER" id="PTHR24559:SF444">
    <property type="entry name" value="REVERSE TRANSCRIPTASE DOMAIN-CONTAINING PROTEIN"/>
    <property type="match status" value="1"/>
</dbReference>
<comment type="caution">
    <text evidence="1">The sequence shown here is derived from an EMBL/GenBank/DDBJ whole genome shotgun (WGS) entry which is preliminary data.</text>
</comment>
<protein>
    <submittedName>
        <fullName evidence="1">DNA/RNA polymerases superfamily protein</fullName>
    </submittedName>
</protein>
<dbReference type="Gene3D" id="3.30.70.270">
    <property type="match status" value="1"/>
</dbReference>
<dbReference type="InterPro" id="IPR043502">
    <property type="entry name" value="DNA/RNA_pol_sf"/>
</dbReference>
<reference evidence="2" key="1">
    <citation type="journal article" date="2019" name="Plant Biotechnol. J.">
        <title>Genome sequencing of the Australian wild diploid species Gossypium australe highlights disease resistance and delayed gland morphogenesis.</title>
        <authorList>
            <person name="Cai Y."/>
            <person name="Cai X."/>
            <person name="Wang Q."/>
            <person name="Wang P."/>
            <person name="Zhang Y."/>
            <person name="Cai C."/>
            <person name="Xu Y."/>
            <person name="Wang K."/>
            <person name="Zhou Z."/>
            <person name="Wang C."/>
            <person name="Geng S."/>
            <person name="Li B."/>
            <person name="Dong Q."/>
            <person name="Hou Y."/>
            <person name="Wang H."/>
            <person name="Ai P."/>
            <person name="Liu Z."/>
            <person name="Yi F."/>
            <person name="Sun M."/>
            <person name="An G."/>
            <person name="Cheng J."/>
            <person name="Zhang Y."/>
            <person name="Shi Q."/>
            <person name="Xie Y."/>
            <person name="Shi X."/>
            <person name="Chang Y."/>
            <person name="Huang F."/>
            <person name="Chen Y."/>
            <person name="Hong S."/>
            <person name="Mi L."/>
            <person name="Sun Q."/>
            <person name="Zhang L."/>
            <person name="Zhou B."/>
            <person name="Peng R."/>
            <person name="Zhang X."/>
            <person name="Liu F."/>
        </authorList>
    </citation>
    <scope>NUCLEOTIDE SEQUENCE [LARGE SCALE GENOMIC DNA]</scope>
    <source>
        <strain evidence="2">cv. PA1801</strain>
    </source>
</reference>
<accession>A0A5B6VX33</accession>
<evidence type="ECO:0000313" key="2">
    <source>
        <dbReference type="Proteomes" id="UP000325315"/>
    </source>
</evidence>
<dbReference type="PANTHER" id="PTHR24559">
    <property type="entry name" value="TRANSPOSON TY3-I GAG-POL POLYPROTEIN"/>
    <property type="match status" value="1"/>
</dbReference>
<sequence>MSFGLTNAPVVFMDLINKIFRPYLERFLVVFINEILIYSRNEKPPRNVTKVKSFLGLARYNGRFVKGFPIIALPLRKLLQKDVKFNWSGKRQRSFN</sequence>
<dbReference type="AlphaFoldDB" id="A0A5B6VX33"/>
<keyword evidence="2" id="KW-1185">Reference proteome</keyword>
<organism evidence="1 2">
    <name type="scientific">Gossypium australe</name>
    <dbReference type="NCBI Taxonomy" id="47621"/>
    <lineage>
        <taxon>Eukaryota</taxon>
        <taxon>Viridiplantae</taxon>
        <taxon>Streptophyta</taxon>
        <taxon>Embryophyta</taxon>
        <taxon>Tracheophyta</taxon>
        <taxon>Spermatophyta</taxon>
        <taxon>Magnoliopsida</taxon>
        <taxon>eudicotyledons</taxon>
        <taxon>Gunneridae</taxon>
        <taxon>Pentapetalae</taxon>
        <taxon>rosids</taxon>
        <taxon>malvids</taxon>
        <taxon>Malvales</taxon>
        <taxon>Malvaceae</taxon>
        <taxon>Malvoideae</taxon>
        <taxon>Gossypium</taxon>
    </lineage>
</organism>
<dbReference type="InterPro" id="IPR043128">
    <property type="entry name" value="Rev_trsase/Diguanyl_cyclase"/>
</dbReference>
<gene>
    <name evidence="1" type="ORF">EPI10_024489</name>
</gene>
<name>A0A5B6VX33_9ROSI</name>
<dbReference type="EMBL" id="SMMG02000005">
    <property type="protein sequence ID" value="KAA3474169.1"/>
    <property type="molecule type" value="Genomic_DNA"/>
</dbReference>